<dbReference type="EMBL" id="UYWY01001613">
    <property type="protein sequence ID" value="VDM26986.1"/>
    <property type="molecule type" value="Genomic_DNA"/>
</dbReference>
<evidence type="ECO:0000256" key="1">
    <source>
        <dbReference type="SAM" id="MobiDB-lite"/>
    </source>
</evidence>
<reference evidence="4" key="1">
    <citation type="submission" date="2016-06" db="UniProtKB">
        <authorList>
            <consortium name="WormBaseParasite"/>
        </authorList>
    </citation>
    <scope>IDENTIFICATION</scope>
</reference>
<evidence type="ECO:0000313" key="2">
    <source>
        <dbReference type="EMBL" id="VDM26986.1"/>
    </source>
</evidence>
<feature type="region of interest" description="Disordered" evidence="1">
    <location>
        <begin position="95"/>
        <end position="124"/>
    </location>
</feature>
<accession>A0A183U060</accession>
<name>A0A183U060_TOXCA</name>
<dbReference type="AlphaFoldDB" id="A0A183U060"/>
<evidence type="ECO:0000313" key="3">
    <source>
        <dbReference type="Proteomes" id="UP000050794"/>
    </source>
</evidence>
<keyword evidence="3" id="KW-1185">Reference proteome</keyword>
<gene>
    <name evidence="2" type="ORF">TCNE_LOCUS1880</name>
</gene>
<reference evidence="2 3" key="2">
    <citation type="submission" date="2018-11" db="EMBL/GenBank/DDBJ databases">
        <authorList>
            <consortium name="Pathogen Informatics"/>
        </authorList>
    </citation>
    <scope>NUCLEOTIDE SEQUENCE [LARGE SCALE GENOMIC DNA]</scope>
</reference>
<protein>
    <submittedName>
        <fullName evidence="2 4">Uncharacterized protein</fullName>
    </submittedName>
</protein>
<sequence>MKYAVEKETHVVTNITWSELHQEPPKRAVSSLLLGQQRGHRERVPESFVRGYAAASCTFFDDPMSPPRAAKAANNTRIHGSEYLYEKRIYGSEYSQHGEPMQGQPCPVLREENTGQAGANRPRH</sequence>
<organism evidence="3 4">
    <name type="scientific">Toxocara canis</name>
    <name type="common">Canine roundworm</name>
    <dbReference type="NCBI Taxonomy" id="6265"/>
    <lineage>
        <taxon>Eukaryota</taxon>
        <taxon>Metazoa</taxon>
        <taxon>Ecdysozoa</taxon>
        <taxon>Nematoda</taxon>
        <taxon>Chromadorea</taxon>
        <taxon>Rhabditida</taxon>
        <taxon>Spirurina</taxon>
        <taxon>Ascaridomorpha</taxon>
        <taxon>Ascaridoidea</taxon>
        <taxon>Toxocaridae</taxon>
        <taxon>Toxocara</taxon>
    </lineage>
</organism>
<dbReference type="Proteomes" id="UP000050794">
    <property type="component" value="Unassembled WGS sequence"/>
</dbReference>
<proteinExistence type="predicted"/>
<dbReference type="WBParaSite" id="TCNE_0000188001-mRNA-1">
    <property type="protein sequence ID" value="TCNE_0000188001-mRNA-1"/>
    <property type="gene ID" value="TCNE_0000188001"/>
</dbReference>
<evidence type="ECO:0000313" key="4">
    <source>
        <dbReference type="WBParaSite" id="TCNE_0000188001-mRNA-1"/>
    </source>
</evidence>